<feature type="compositionally biased region" description="Basic and acidic residues" evidence="1">
    <location>
        <begin position="246"/>
        <end position="257"/>
    </location>
</feature>
<dbReference type="CDD" id="cd00014">
    <property type="entry name" value="CH_SF"/>
    <property type="match status" value="1"/>
</dbReference>
<sequence>MAGQASHRFKLARLERRLGRYELMSWINSFLRIDYTKVEEFSDGIAYCQVVDALIPDSVPLHKLAFHPSSKEEKIRNLKVLDRALAKEKLSKALDVMALASGNFQENNEMLQWCYAMVQRNCPHVVTTYKALEKRVAAMKRQKYSPSSKASSSLEALTNRLIPSEVGMSLLFGESPNEGDSSGTESKTGDGAAEAIRDAEIALLRAKLTPSPHEIAGSSPNSERGGGELTLDSGTGSDLSDYGGQDYRRRGPGEDRQYQYPQRSLHQSFDRSAGADDAAGGLTPEEEEKRNELQKIEDVLLEIEETLVLRLKAFDKLREKVSIEKARGDFFHSKLVSLEQLCELMPYSAKSDACRRIILAGEDDG</sequence>
<evidence type="ECO:0000313" key="3">
    <source>
        <dbReference type="EMBL" id="QDZ20491.1"/>
    </source>
</evidence>
<dbReference type="OrthoDB" id="2119228at2759"/>
<evidence type="ECO:0000259" key="2">
    <source>
        <dbReference type="PROSITE" id="PS50021"/>
    </source>
</evidence>
<evidence type="ECO:0000313" key="4">
    <source>
        <dbReference type="Proteomes" id="UP000316726"/>
    </source>
</evidence>
<dbReference type="PROSITE" id="PS50021">
    <property type="entry name" value="CH"/>
    <property type="match status" value="1"/>
</dbReference>
<proteinExistence type="predicted"/>
<dbReference type="GO" id="GO:0008017">
    <property type="term" value="F:microtubule binding"/>
    <property type="evidence" value="ECO:0007669"/>
    <property type="project" value="InterPro"/>
</dbReference>
<keyword evidence="4" id="KW-1185">Reference proteome</keyword>
<feature type="region of interest" description="Disordered" evidence="1">
    <location>
        <begin position="209"/>
        <end position="290"/>
    </location>
</feature>
<dbReference type="InterPro" id="IPR001715">
    <property type="entry name" value="CH_dom"/>
</dbReference>
<feature type="domain" description="Calponin-homology (CH)" evidence="2">
    <location>
        <begin position="17"/>
        <end position="119"/>
    </location>
</feature>
<dbReference type="Gene3D" id="1.10.418.10">
    <property type="entry name" value="Calponin-like domain"/>
    <property type="match status" value="1"/>
</dbReference>
<accession>A0A5B8MJN3</accession>
<evidence type="ECO:0000256" key="1">
    <source>
        <dbReference type="SAM" id="MobiDB-lite"/>
    </source>
</evidence>
<dbReference type="PANTHER" id="PTHR10623">
    <property type="entry name" value="MICROTUBULE-ASSOCIATED PROTEIN RP/EB FAMILY MEMBER"/>
    <property type="match status" value="1"/>
</dbReference>
<reference evidence="3 4" key="1">
    <citation type="submission" date="2018-07" db="EMBL/GenBank/DDBJ databases">
        <title>The complete nuclear genome of the prasinophyte Chloropicon primus (CCMP1205).</title>
        <authorList>
            <person name="Pombert J.-F."/>
            <person name="Otis C."/>
            <person name="Turmel M."/>
            <person name="Lemieux C."/>
        </authorList>
    </citation>
    <scope>NUCLEOTIDE SEQUENCE [LARGE SCALE GENOMIC DNA]</scope>
    <source>
        <strain evidence="3 4">CCMP1205</strain>
    </source>
</reference>
<dbReference type="STRING" id="1764295.A0A5B8MJN3"/>
<dbReference type="SUPFAM" id="SSF47576">
    <property type="entry name" value="Calponin-homology domain, CH-domain"/>
    <property type="match status" value="1"/>
</dbReference>
<gene>
    <name evidence="3" type="ORF">A3770_04p30090</name>
</gene>
<dbReference type="EMBL" id="CP031037">
    <property type="protein sequence ID" value="QDZ20491.1"/>
    <property type="molecule type" value="Genomic_DNA"/>
</dbReference>
<dbReference type="Proteomes" id="UP000316726">
    <property type="component" value="Chromosome 4"/>
</dbReference>
<dbReference type="AlphaFoldDB" id="A0A5B8MJN3"/>
<dbReference type="Pfam" id="PF00307">
    <property type="entry name" value="CH"/>
    <property type="match status" value="1"/>
</dbReference>
<dbReference type="InterPro" id="IPR036872">
    <property type="entry name" value="CH_dom_sf"/>
</dbReference>
<dbReference type="InterPro" id="IPR027328">
    <property type="entry name" value="MAPRE"/>
</dbReference>
<protein>
    <submittedName>
        <fullName evidence="3">Microtubule plus-end binding protein</fullName>
    </submittedName>
</protein>
<organism evidence="3 4">
    <name type="scientific">Chloropicon primus</name>
    <dbReference type="NCBI Taxonomy" id="1764295"/>
    <lineage>
        <taxon>Eukaryota</taxon>
        <taxon>Viridiplantae</taxon>
        <taxon>Chlorophyta</taxon>
        <taxon>Chloropicophyceae</taxon>
        <taxon>Chloropicales</taxon>
        <taxon>Chloropicaceae</taxon>
        <taxon>Chloropicon</taxon>
    </lineage>
</organism>
<name>A0A5B8MJN3_9CHLO</name>
<feature type="region of interest" description="Disordered" evidence="1">
    <location>
        <begin position="170"/>
        <end position="192"/>
    </location>
</feature>